<dbReference type="RefSeq" id="WP_277414515.1">
    <property type="nucleotide sequence ID" value="NZ_CP119083.1"/>
</dbReference>
<sequence>MNTDDLIASLATDTAIRRPSPLTLALPLAAVVLLNGCFVIAVLGVRPNLGALTTNSLFWLKCAFVGGLALIGFAAARIAAIPAARFHALPWLLAVPVVLMACGVIATVADADAVERSVQFWGQTWRTCPVLIALLSLPIFAAVVYRMRRFAPTRLRLAGAIAGFASGALAALLYCLHCPELAPPFVASWYTLGILIPTALGALAGPRLLAW</sequence>
<dbReference type="Pfam" id="PF06532">
    <property type="entry name" value="NrsF"/>
    <property type="match status" value="1"/>
</dbReference>
<dbReference type="EMBL" id="CP119083">
    <property type="protein sequence ID" value="WEF31746.1"/>
    <property type="molecule type" value="Genomic_DNA"/>
</dbReference>
<keyword evidence="3" id="KW-1185">Reference proteome</keyword>
<feature type="transmembrane region" description="Helical" evidence="1">
    <location>
        <begin position="88"/>
        <end position="109"/>
    </location>
</feature>
<evidence type="ECO:0000256" key="1">
    <source>
        <dbReference type="SAM" id="Phobius"/>
    </source>
</evidence>
<keyword evidence="1" id="KW-0472">Membrane</keyword>
<keyword evidence="1" id="KW-1133">Transmembrane helix</keyword>
<protein>
    <submittedName>
        <fullName evidence="2">DUF1109 domain-containing protein</fullName>
    </submittedName>
</protein>
<evidence type="ECO:0000313" key="3">
    <source>
        <dbReference type="Proteomes" id="UP001216510"/>
    </source>
</evidence>
<name>A0ABY8B9S4_9BURK</name>
<reference evidence="2 3" key="1">
    <citation type="submission" date="2023-02" db="EMBL/GenBank/DDBJ databases">
        <title>Gemone sequence of Telluria chitinolytica ACM 3522T.</title>
        <authorList>
            <person name="Frediansyah A."/>
            <person name="Miess H."/>
            <person name="Gross H."/>
        </authorList>
    </citation>
    <scope>NUCLEOTIDE SEQUENCE [LARGE SCALE GENOMIC DNA]</scope>
    <source>
        <strain evidence="2 3">ACM 3522</strain>
    </source>
</reference>
<accession>A0ABY8B9S4</accession>
<feature type="transmembrane region" description="Helical" evidence="1">
    <location>
        <begin position="57"/>
        <end position="76"/>
    </location>
</feature>
<gene>
    <name evidence="2" type="ORF">PX653_20155</name>
</gene>
<dbReference type="Proteomes" id="UP001216510">
    <property type="component" value="Chromosome"/>
</dbReference>
<dbReference type="InterPro" id="IPR009495">
    <property type="entry name" value="NrsF"/>
</dbReference>
<feature type="transmembrane region" description="Helical" evidence="1">
    <location>
        <begin position="129"/>
        <end position="145"/>
    </location>
</feature>
<proteinExistence type="predicted"/>
<evidence type="ECO:0000313" key="2">
    <source>
        <dbReference type="EMBL" id="WEF31746.1"/>
    </source>
</evidence>
<keyword evidence="1" id="KW-0812">Transmembrane</keyword>
<feature type="transmembrane region" description="Helical" evidence="1">
    <location>
        <begin position="189"/>
        <end position="210"/>
    </location>
</feature>
<organism evidence="2 3">
    <name type="scientific">Pseudoduganella chitinolytica</name>
    <dbReference type="NCBI Taxonomy" id="34070"/>
    <lineage>
        <taxon>Bacteria</taxon>
        <taxon>Pseudomonadati</taxon>
        <taxon>Pseudomonadota</taxon>
        <taxon>Betaproteobacteria</taxon>
        <taxon>Burkholderiales</taxon>
        <taxon>Oxalobacteraceae</taxon>
        <taxon>Telluria group</taxon>
        <taxon>Pseudoduganella</taxon>
    </lineage>
</organism>
<feature type="transmembrane region" description="Helical" evidence="1">
    <location>
        <begin position="24"/>
        <end position="45"/>
    </location>
</feature>
<feature type="transmembrane region" description="Helical" evidence="1">
    <location>
        <begin position="157"/>
        <end position="177"/>
    </location>
</feature>